<dbReference type="PANTHER" id="PTHR12128:SF66">
    <property type="entry name" value="4-HYDROXY-2-OXOGLUTARATE ALDOLASE, MITOCHONDRIAL"/>
    <property type="match status" value="1"/>
</dbReference>
<dbReference type="CDD" id="cd00408">
    <property type="entry name" value="DHDPS-like"/>
    <property type="match status" value="1"/>
</dbReference>
<dbReference type="SUPFAM" id="SSF51569">
    <property type="entry name" value="Aldolase"/>
    <property type="match status" value="1"/>
</dbReference>
<protein>
    <submittedName>
        <fullName evidence="5">Dihydrodipicolinate synthase family protein</fullName>
    </submittedName>
</protein>
<dbReference type="GO" id="GO:0008840">
    <property type="term" value="F:4-hydroxy-tetrahydrodipicolinate synthase activity"/>
    <property type="evidence" value="ECO:0007669"/>
    <property type="project" value="TreeGrafter"/>
</dbReference>
<keyword evidence="2 3" id="KW-0456">Lyase</keyword>
<dbReference type="InterPro" id="IPR002220">
    <property type="entry name" value="DapA-like"/>
</dbReference>
<dbReference type="Pfam" id="PF00701">
    <property type="entry name" value="DHDPS"/>
    <property type="match status" value="1"/>
</dbReference>
<reference evidence="5" key="1">
    <citation type="submission" date="2020-03" db="EMBL/GenBank/DDBJ databases">
        <title>Genome of Pelagibius litoralis DSM 21314T.</title>
        <authorList>
            <person name="Wang G."/>
        </authorList>
    </citation>
    <scope>NUCLEOTIDE SEQUENCE</scope>
    <source>
        <strain evidence="5">DSM 21314</strain>
    </source>
</reference>
<dbReference type="SMART" id="SM01130">
    <property type="entry name" value="DHDPS"/>
    <property type="match status" value="1"/>
</dbReference>
<evidence type="ECO:0000256" key="4">
    <source>
        <dbReference type="PIRSR" id="PIRSR001365-2"/>
    </source>
</evidence>
<dbReference type="PANTHER" id="PTHR12128">
    <property type="entry name" value="DIHYDRODIPICOLINATE SYNTHASE"/>
    <property type="match status" value="1"/>
</dbReference>
<dbReference type="AlphaFoldDB" id="A0A967EVZ6"/>
<organism evidence="5 6">
    <name type="scientific">Pelagibius litoralis</name>
    <dbReference type="NCBI Taxonomy" id="374515"/>
    <lineage>
        <taxon>Bacteria</taxon>
        <taxon>Pseudomonadati</taxon>
        <taxon>Pseudomonadota</taxon>
        <taxon>Alphaproteobacteria</taxon>
        <taxon>Rhodospirillales</taxon>
        <taxon>Rhodovibrionaceae</taxon>
        <taxon>Pelagibius</taxon>
    </lineage>
</organism>
<name>A0A967EVZ6_9PROT</name>
<comment type="similarity">
    <text evidence="1 3">Belongs to the DapA family.</text>
</comment>
<evidence type="ECO:0000256" key="2">
    <source>
        <dbReference type="ARBA" id="ARBA00023239"/>
    </source>
</evidence>
<evidence type="ECO:0000256" key="3">
    <source>
        <dbReference type="PIRNR" id="PIRNR001365"/>
    </source>
</evidence>
<accession>A0A967EVZ6</accession>
<dbReference type="Proteomes" id="UP000761264">
    <property type="component" value="Unassembled WGS sequence"/>
</dbReference>
<evidence type="ECO:0000313" key="5">
    <source>
        <dbReference type="EMBL" id="NIA68824.1"/>
    </source>
</evidence>
<dbReference type="GO" id="GO:0005829">
    <property type="term" value="C:cytosol"/>
    <property type="evidence" value="ECO:0007669"/>
    <property type="project" value="TreeGrafter"/>
</dbReference>
<proteinExistence type="inferred from homology"/>
<dbReference type="EMBL" id="JAAQPH010000006">
    <property type="protein sequence ID" value="NIA68824.1"/>
    <property type="molecule type" value="Genomic_DNA"/>
</dbReference>
<dbReference type="Gene3D" id="3.20.20.70">
    <property type="entry name" value="Aldolase class I"/>
    <property type="match status" value="1"/>
</dbReference>
<gene>
    <name evidence="5" type="ORF">HBA54_09495</name>
</gene>
<evidence type="ECO:0000256" key="1">
    <source>
        <dbReference type="ARBA" id="ARBA00007592"/>
    </source>
</evidence>
<feature type="binding site" evidence="4">
    <location>
        <position position="200"/>
    </location>
    <ligand>
        <name>pyruvate</name>
        <dbReference type="ChEBI" id="CHEBI:15361"/>
    </ligand>
</feature>
<dbReference type="PIRSF" id="PIRSF001365">
    <property type="entry name" value="DHDPS"/>
    <property type="match status" value="1"/>
</dbReference>
<keyword evidence="6" id="KW-1185">Reference proteome</keyword>
<dbReference type="InterPro" id="IPR013785">
    <property type="entry name" value="Aldolase_TIM"/>
</dbReference>
<evidence type="ECO:0000313" key="6">
    <source>
        <dbReference type="Proteomes" id="UP000761264"/>
    </source>
</evidence>
<comment type="caution">
    <text evidence="5">The sequence shown here is derived from an EMBL/GenBank/DDBJ whole genome shotgun (WGS) entry which is preliminary data.</text>
</comment>
<sequence>MYPMLYAFFDEAGALDRDAMRRQVEACLTQGAHGIAALGLATEVAKLSEAERRQVMDWVCSDVAGRCPVALTIFGNSVAQQVAMAKAAAAAGADWLILQPPPVKGLPEIEYVRFFGAVAEQIDLPIAIQNAPDYIGIGLSAAGLFELNRQHPNVCLLKGEGPALTIQRMIAETEGRLTVFNGRGGLELPDNLRAGCAGLVPAPDCFDRQIRIYELMRSGKAEDEAAAEALYREILPTITFVMQSIETLLCYGKRIAALRLGLTVHDRAPALQPSDFGLACARRYAEALGPLP</sequence>